<dbReference type="RefSeq" id="WP_009060127.1">
    <property type="nucleotide sequence ID" value="NZ_JAHXRZ010000005.1"/>
</dbReference>
<accession>A0ABN8XH27</accession>
<dbReference type="InterPro" id="IPR009061">
    <property type="entry name" value="DNA-bd_dom_put_sf"/>
</dbReference>
<dbReference type="PROSITE" id="PS50937">
    <property type="entry name" value="HTH_MERR_2"/>
    <property type="match status" value="1"/>
</dbReference>
<dbReference type="PANTHER" id="PTHR30204">
    <property type="entry name" value="REDOX-CYCLING DRUG-SENSING TRANSCRIPTIONAL ACTIVATOR SOXR"/>
    <property type="match status" value="1"/>
</dbReference>
<keyword evidence="2" id="KW-0238">DNA-binding</keyword>
<sequence>MSQKTINRPLTIGKVANMAGVGVETIRFYERKGLLPKPARSLTGYRLYDQNALKTISFIKRAKELGLSLNEIKELLFLPKEGSCQRVLQKVMLKIEDLEKRIKDLRRIKESLETLANSCQKNRNEEPCPILSALEDHET</sequence>
<evidence type="ECO:0000259" key="5">
    <source>
        <dbReference type="PROSITE" id="PS50937"/>
    </source>
</evidence>
<dbReference type="InterPro" id="IPR047057">
    <property type="entry name" value="MerR_fam"/>
</dbReference>
<feature type="coiled-coil region" evidence="4">
    <location>
        <begin position="88"/>
        <end position="125"/>
    </location>
</feature>
<dbReference type="PANTHER" id="PTHR30204:SF94">
    <property type="entry name" value="HEAVY METAL-DEPENDENT TRANSCRIPTIONAL REGULATOR HI_0293-RELATED"/>
    <property type="match status" value="1"/>
</dbReference>
<name>A0ABN8XH27_9BACT</name>
<proteinExistence type="predicted"/>
<protein>
    <submittedName>
        <fullName evidence="6">Mercuric resistance operon regulatory protein</fullName>
    </submittedName>
</protein>
<reference evidence="6" key="1">
    <citation type="submission" date="2023-03" db="EMBL/GenBank/DDBJ databases">
        <authorList>
            <person name="Cremers G."/>
            <person name="Picone N."/>
        </authorList>
    </citation>
    <scope>NUCLEOTIDE SEQUENCE</scope>
    <source>
        <strain evidence="6">Sample_alias</strain>
    </source>
</reference>
<dbReference type="EMBL" id="OX458932">
    <property type="protein sequence ID" value="CAI9084925.1"/>
    <property type="molecule type" value="Genomic_DNA"/>
</dbReference>
<keyword evidence="4" id="KW-0175">Coiled coil</keyword>
<dbReference type="InterPro" id="IPR000551">
    <property type="entry name" value="MerR-type_HTH_dom"/>
</dbReference>
<keyword evidence="3" id="KW-0804">Transcription</keyword>
<dbReference type="Pfam" id="PF13411">
    <property type="entry name" value="MerR_1"/>
    <property type="match status" value="1"/>
</dbReference>
<organism evidence="6 7">
    <name type="scientific">Candidatus Methylacidiphilum fumarolicum</name>
    <dbReference type="NCBI Taxonomy" id="591154"/>
    <lineage>
        <taxon>Bacteria</taxon>
        <taxon>Pseudomonadati</taxon>
        <taxon>Verrucomicrobiota</taxon>
        <taxon>Methylacidiphilae</taxon>
        <taxon>Methylacidiphilales</taxon>
        <taxon>Methylacidiphilaceae</taxon>
        <taxon>Methylacidiphilum (ex Ratnadevi et al. 2023)</taxon>
    </lineage>
</organism>
<dbReference type="Proteomes" id="UP001161497">
    <property type="component" value="Chromosome"/>
</dbReference>
<feature type="domain" description="HTH merR-type" evidence="5">
    <location>
        <begin position="9"/>
        <end position="78"/>
    </location>
</feature>
<evidence type="ECO:0000256" key="1">
    <source>
        <dbReference type="ARBA" id="ARBA00023015"/>
    </source>
</evidence>
<evidence type="ECO:0000313" key="7">
    <source>
        <dbReference type="Proteomes" id="UP001161497"/>
    </source>
</evidence>
<evidence type="ECO:0000256" key="2">
    <source>
        <dbReference type="ARBA" id="ARBA00023125"/>
    </source>
</evidence>
<evidence type="ECO:0000256" key="4">
    <source>
        <dbReference type="SAM" id="Coils"/>
    </source>
</evidence>
<dbReference type="PRINTS" id="PR00040">
    <property type="entry name" value="HTHMERR"/>
</dbReference>
<dbReference type="SMART" id="SM00422">
    <property type="entry name" value="HTH_MERR"/>
    <property type="match status" value="1"/>
</dbReference>
<dbReference type="Gene3D" id="1.10.1660.10">
    <property type="match status" value="1"/>
</dbReference>
<evidence type="ECO:0000256" key="3">
    <source>
        <dbReference type="ARBA" id="ARBA00023163"/>
    </source>
</evidence>
<gene>
    <name evidence="6" type="primary">merR</name>
    <name evidence="6" type="ORF">MFUM_0539</name>
</gene>
<keyword evidence="7" id="KW-1185">Reference proteome</keyword>
<evidence type="ECO:0000313" key="6">
    <source>
        <dbReference type="EMBL" id="CAI9084925.1"/>
    </source>
</evidence>
<keyword evidence="1" id="KW-0805">Transcription regulation</keyword>
<dbReference type="SUPFAM" id="SSF46955">
    <property type="entry name" value="Putative DNA-binding domain"/>
    <property type="match status" value="1"/>
</dbReference>